<reference evidence="11 12" key="1">
    <citation type="journal article" date="2013" name="Genome Biol.">
        <title>Genome of Acanthamoeba castellanii highlights extensive lateral gene transfer and early evolution of tyrosine kinase signaling.</title>
        <authorList>
            <person name="Clarke M."/>
            <person name="Lohan A.J."/>
            <person name="Liu B."/>
            <person name="Lagkouvardos I."/>
            <person name="Roy S."/>
            <person name="Zafar N."/>
            <person name="Bertelli C."/>
            <person name="Schilde C."/>
            <person name="Kianianmomeni A."/>
            <person name="Burglin T.R."/>
            <person name="Frech C."/>
            <person name="Turcotte B."/>
            <person name="Kopec K.O."/>
            <person name="Synnott J.M."/>
            <person name="Choo C."/>
            <person name="Paponov I."/>
            <person name="Finkler A."/>
            <person name="Soon Heng Tan C."/>
            <person name="Hutchins A.P."/>
            <person name="Weinmeier T."/>
            <person name="Rattei T."/>
            <person name="Chu J.S."/>
            <person name="Gimenez G."/>
            <person name="Irimia M."/>
            <person name="Rigden D.J."/>
            <person name="Fitzpatrick D.A."/>
            <person name="Lorenzo-Morales J."/>
            <person name="Bateman A."/>
            <person name="Chiu C.H."/>
            <person name="Tang P."/>
            <person name="Hegemann P."/>
            <person name="Fromm H."/>
            <person name="Raoult D."/>
            <person name="Greub G."/>
            <person name="Miranda-Saavedra D."/>
            <person name="Chen N."/>
            <person name="Nash P."/>
            <person name="Ginger M.L."/>
            <person name="Horn M."/>
            <person name="Schaap P."/>
            <person name="Caler L."/>
            <person name="Loftus B."/>
        </authorList>
    </citation>
    <scope>NUCLEOTIDE SEQUENCE [LARGE SCALE GENOMIC DNA]</scope>
    <source>
        <strain evidence="11 12">Neff</strain>
    </source>
</reference>
<organism evidence="11 12">
    <name type="scientific">Acanthamoeba castellanii (strain ATCC 30010 / Neff)</name>
    <dbReference type="NCBI Taxonomy" id="1257118"/>
    <lineage>
        <taxon>Eukaryota</taxon>
        <taxon>Amoebozoa</taxon>
        <taxon>Discosea</taxon>
        <taxon>Longamoebia</taxon>
        <taxon>Centramoebida</taxon>
        <taxon>Acanthamoebidae</taxon>
        <taxon>Acanthamoeba</taxon>
    </lineage>
</organism>
<dbReference type="PROSITE" id="PS50011">
    <property type="entry name" value="PROTEIN_KINASE_DOM"/>
    <property type="match status" value="1"/>
</dbReference>
<dbReference type="GO" id="GO:0004674">
    <property type="term" value="F:protein serine/threonine kinase activity"/>
    <property type="evidence" value="ECO:0007669"/>
    <property type="project" value="UniProtKB-KW"/>
</dbReference>
<dbReference type="PROSITE" id="PS50105">
    <property type="entry name" value="SAM_DOMAIN"/>
    <property type="match status" value="1"/>
</dbReference>
<dbReference type="SUPFAM" id="SSF56112">
    <property type="entry name" value="Protein kinase-like (PK-like)"/>
    <property type="match status" value="1"/>
</dbReference>
<dbReference type="Gene3D" id="1.10.510.10">
    <property type="entry name" value="Transferase(Phosphotransferase) domain 1"/>
    <property type="match status" value="1"/>
</dbReference>
<evidence type="ECO:0000256" key="1">
    <source>
        <dbReference type="ARBA" id="ARBA00022527"/>
    </source>
</evidence>
<evidence type="ECO:0000256" key="7">
    <source>
        <dbReference type="ARBA" id="ARBA00048679"/>
    </source>
</evidence>
<keyword evidence="3" id="KW-0547">Nucleotide-binding</keyword>
<evidence type="ECO:0000256" key="4">
    <source>
        <dbReference type="ARBA" id="ARBA00022777"/>
    </source>
</evidence>
<dbReference type="SMART" id="SM00454">
    <property type="entry name" value="SAM"/>
    <property type="match status" value="1"/>
</dbReference>
<dbReference type="OMA" id="YNSIEHQ"/>
<evidence type="ECO:0000259" key="10">
    <source>
        <dbReference type="PROSITE" id="PS50105"/>
    </source>
</evidence>
<evidence type="ECO:0000256" key="8">
    <source>
        <dbReference type="SAM" id="MobiDB-lite"/>
    </source>
</evidence>
<dbReference type="InterPro" id="IPR001245">
    <property type="entry name" value="Ser-Thr/Tyr_kinase_cat_dom"/>
</dbReference>
<dbReference type="EMBL" id="KB008103">
    <property type="protein sequence ID" value="ELR13102.1"/>
    <property type="molecule type" value="Genomic_DNA"/>
</dbReference>
<dbReference type="InterPro" id="IPR011009">
    <property type="entry name" value="Kinase-like_dom_sf"/>
</dbReference>
<gene>
    <name evidence="11" type="ORF">ACA1_097990</name>
</gene>
<dbReference type="InterPro" id="IPR000719">
    <property type="entry name" value="Prot_kinase_dom"/>
</dbReference>
<dbReference type="OrthoDB" id="5966500at2759"/>
<name>L8GJD1_ACACF</name>
<dbReference type="GO" id="GO:0005524">
    <property type="term" value="F:ATP binding"/>
    <property type="evidence" value="ECO:0007669"/>
    <property type="project" value="UniProtKB-KW"/>
</dbReference>
<feature type="compositionally biased region" description="Basic and acidic residues" evidence="8">
    <location>
        <begin position="719"/>
        <end position="733"/>
    </location>
</feature>
<dbReference type="VEuPathDB" id="AmoebaDB:ACA1_097990"/>
<feature type="compositionally biased region" description="Low complexity" evidence="8">
    <location>
        <begin position="175"/>
        <end position="189"/>
    </location>
</feature>
<evidence type="ECO:0000259" key="9">
    <source>
        <dbReference type="PROSITE" id="PS50011"/>
    </source>
</evidence>
<dbReference type="PANTHER" id="PTHR44329">
    <property type="entry name" value="SERINE/THREONINE-PROTEIN KINASE TNNI3K-RELATED"/>
    <property type="match status" value="1"/>
</dbReference>
<feature type="compositionally biased region" description="Low complexity" evidence="8">
    <location>
        <begin position="280"/>
        <end position="305"/>
    </location>
</feature>
<dbReference type="SMART" id="SM00220">
    <property type="entry name" value="S_TKc"/>
    <property type="match status" value="1"/>
</dbReference>
<keyword evidence="1" id="KW-0723">Serine/threonine-protein kinase</keyword>
<feature type="compositionally biased region" description="Basic and acidic residues" evidence="8">
    <location>
        <begin position="374"/>
        <end position="385"/>
    </location>
</feature>
<dbReference type="RefSeq" id="XP_004335115.1">
    <property type="nucleotide sequence ID" value="XM_004335067.1"/>
</dbReference>
<evidence type="ECO:0000313" key="11">
    <source>
        <dbReference type="EMBL" id="ELR13102.1"/>
    </source>
</evidence>
<protein>
    <submittedName>
        <fullName evidence="11">Protein kinase</fullName>
    </submittedName>
</protein>
<feature type="region of interest" description="Disordered" evidence="8">
    <location>
        <begin position="1"/>
        <end position="31"/>
    </location>
</feature>
<dbReference type="CDD" id="cd13999">
    <property type="entry name" value="STKc_MAP3K-like"/>
    <property type="match status" value="1"/>
</dbReference>
<keyword evidence="2" id="KW-0808">Transferase</keyword>
<feature type="domain" description="SAM" evidence="10">
    <location>
        <begin position="33"/>
        <end position="96"/>
    </location>
</feature>
<dbReference type="STRING" id="1257118.L8GJD1"/>
<feature type="region of interest" description="Disordered" evidence="8">
    <location>
        <begin position="111"/>
        <end position="416"/>
    </location>
</feature>
<evidence type="ECO:0000256" key="2">
    <source>
        <dbReference type="ARBA" id="ARBA00022679"/>
    </source>
</evidence>
<dbReference type="InterPro" id="IPR008271">
    <property type="entry name" value="Ser/Thr_kinase_AS"/>
</dbReference>
<evidence type="ECO:0000256" key="6">
    <source>
        <dbReference type="ARBA" id="ARBA00047899"/>
    </source>
</evidence>
<feature type="compositionally biased region" description="Acidic residues" evidence="8">
    <location>
        <begin position="131"/>
        <end position="168"/>
    </location>
</feature>
<dbReference type="Proteomes" id="UP000011083">
    <property type="component" value="Unassembled WGS sequence"/>
</dbReference>
<dbReference type="PROSITE" id="PS00108">
    <property type="entry name" value="PROTEIN_KINASE_ST"/>
    <property type="match status" value="1"/>
</dbReference>
<dbReference type="InterPro" id="IPR013761">
    <property type="entry name" value="SAM/pointed_sf"/>
</dbReference>
<feature type="compositionally biased region" description="Basic residues" evidence="8">
    <location>
        <begin position="349"/>
        <end position="360"/>
    </location>
</feature>
<dbReference type="SUPFAM" id="SSF47769">
    <property type="entry name" value="SAM/Pointed domain"/>
    <property type="match status" value="1"/>
</dbReference>
<dbReference type="AlphaFoldDB" id="L8GJD1"/>
<proteinExistence type="predicted"/>
<feature type="compositionally biased region" description="Basic and acidic residues" evidence="8">
    <location>
        <begin position="338"/>
        <end position="348"/>
    </location>
</feature>
<dbReference type="PANTHER" id="PTHR44329:SF288">
    <property type="entry name" value="MITOGEN-ACTIVATED PROTEIN KINASE KINASE KINASE 20"/>
    <property type="match status" value="1"/>
</dbReference>
<evidence type="ECO:0000256" key="3">
    <source>
        <dbReference type="ARBA" id="ARBA00022741"/>
    </source>
</evidence>
<dbReference type="PRINTS" id="PR00109">
    <property type="entry name" value="TYRKINASE"/>
</dbReference>
<keyword evidence="4 11" id="KW-0418">Kinase</keyword>
<dbReference type="Pfam" id="PF07647">
    <property type="entry name" value="SAM_2"/>
    <property type="match status" value="1"/>
</dbReference>
<feature type="region of interest" description="Disordered" evidence="8">
    <location>
        <begin position="719"/>
        <end position="751"/>
    </location>
</feature>
<accession>L8GJD1</accession>
<dbReference type="KEGG" id="acan:ACA1_097990"/>
<dbReference type="InterPro" id="IPR001660">
    <property type="entry name" value="SAM"/>
</dbReference>
<keyword evidence="5" id="KW-0067">ATP-binding</keyword>
<evidence type="ECO:0000313" key="12">
    <source>
        <dbReference type="Proteomes" id="UP000011083"/>
    </source>
</evidence>
<comment type="catalytic activity">
    <reaction evidence="6">
        <text>L-threonyl-[protein] + ATP = O-phospho-L-threonyl-[protein] + ADP + H(+)</text>
        <dbReference type="Rhea" id="RHEA:46608"/>
        <dbReference type="Rhea" id="RHEA-COMP:11060"/>
        <dbReference type="Rhea" id="RHEA-COMP:11605"/>
        <dbReference type="ChEBI" id="CHEBI:15378"/>
        <dbReference type="ChEBI" id="CHEBI:30013"/>
        <dbReference type="ChEBI" id="CHEBI:30616"/>
        <dbReference type="ChEBI" id="CHEBI:61977"/>
        <dbReference type="ChEBI" id="CHEBI:456216"/>
        <dbReference type="EC" id="2.7.11.1"/>
    </reaction>
</comment>
<dbReference type="Gene3D" id="1.10.150.50">
    <property type="entry name" value="Transcription Factor, Ets-1"/>
    <property type="match status" value="1"/>
</dbReference>
<dbReference type="Pfam" id="PF07714">
    <property type="entry name" value="PK_Tyr_Ser-Thr"/>
    <property type="match status" value="1"/>
</dbReference>
<dbReference type="FunFam" id="3.30.200.20:FF:000180">
    <property type="entry name" value="serine/threonine-protein kinase STY46-like"/>
    <property type="match status" value="1"/>
</dbReference>
<comment type="catalytic activity">
    <reaction evidence="7">
        <text>L-seryl-[protein] + ATP = O-phospho-L-seryl-[protein] + ADP + H(+)</text>
        <dbReference type="Rhea" id="RHEA:17989"/>
        <dbReference type="Rhea" id="RHEA-COMP:9863"/>
        <dbReference type="Rhea" id="RHEA-COMP:11604"/>
        <dbReference type="ChEBI" id="CHEBI:15378"/>
        <dbReference type="ChEBI" id="CHEBI:29999"/>
        <dbReference type="ChEBI" id="CHEBI:30616"/>
        <dbReference type="ChEBI" id="CHEBI:83421"/>
        <dbReference type="ChEBI" id="CHEBI:456216"/>
        <dbReference type="EC" id="2.7.11.1"/>
    </reaction>
</comment>
<feature type="compositionally biased region" description="Basic residues" evidence="8">
    <location>
        <begin position="253"/>
        <end position="262"/>
    </location>
</feature>
<sequence length="751" mass="83376">MTERSKLRVPPASPGRMGPHSPGGSGGLDVTKWGEEEVGRWLDGIGCGTYRSAFRKHQILGEDLLDLDNEDLIEMGIASTVQRKWVMQQVTGLRRKAHGKKAMEELYEEMGIIPSPLSPREGDASDTGTIAEDDEEIRGENDDDEDDSDDTDDDDDSEDESEDDDVDNEVIILRAAPPAAAKAKQAPPQEKTKGKKEKTNGSGSNKVESTPASPFPGIPLYNAKKSPFNSRRDAAAAPDALPDEPAAADAKKSSHKHLKAKSLLKWGGSAKKKEGKAGESAKPTPAPAAAAVAPTPPGSSRQATRSPPPTSPRLRTQKGSRERRSSGPLDIDIAKYVSEFDAKHPSTEKKRKGSRAKGRKRSDSVSEASQNESEDSHSSRKRTSESRTSLNESEVSISELEPFDTPSDLAKRPQGVHLPLPTFERHELEMGDMIAVTASGSVHSASWRGTRVALKQMRMVELNRSRVMSDFRNEVEILGKLRHPTIVAMMAYCCDAPDLLLMMEYMEGGSLHELLHSKETKLNRLQKTNIALRIAQGMNFIHLSKIIHRDLKPQNILLDEHMRPKICDFGLSKTREHTLTHQGIHGTAPYMAPELLDSDEAGRYGGKSDERVDVYSFAIVLWELFTRRKPWDGKALPQLVYPVLSGKRPGPLPQKCPNSIKALIEMCWDGDFMSRPYFHQIVPVLEQEYKRQKTLKRKSEKKKKEKLVRKSKDLAKRVKELEEQNAKVEEMMRRLSSSSGSGDKSKVKART</sequence>
<keyword evidence="12" id="KW-1185">Reference proteome</keyword>
<evidence type="ECO:0000256" key="5">
    <source>
        <dbReference type="ARBA" id="ARBA00022840"/>
    </source>
</evidence>
<dbReference type="GeneID" id="14913332"/>
<feature type="domain" description="Protein kinase" evidence="9">
    <location>
        <begin position="428"/>
        <end position="690"/>
    </location>
</feature>
<feature type="compositionally biased region" description="Low complexity" evidence="8">
    <location>
        <begin position="235"/>
        <end position="248"/>
    </location>
</feature>
<dbReference type="InterPro" id="IPR051681">
    <property type="entry name" value="Ser/Thr_Kinases-Pseudokinases"/>
</dbReference>